<dbReference type="GeneID" id="65406470"/>
<reference evidence="2 3" key="1">
    <citation type="journal article" date="2015" name="Stand. Genomic Sci.">
        <title>Genomic Encyclopedia of Bacterial and Archaeal Type Strains, Phase III: the genomes of soil and plant-associated and newly described type strains.</title>
        <authorList>
            <person name="Whitman W.B."/>
            <person name="Woyke T."/>
            <person name="Klenk H.P."/>
            <person name="Zhou Y."/>
            <person name="Lilburn T.G."/>
            <person name="Beck B.J."/>
            <person name="De Vos P."/>
            <person name="Vandamme P."/>
            <person name="Eisen J.A."/>
            <person name="Garrity G."/>
            <person name="Hugenholtz P."/>
            <person name="Kyrpides N.C."/>
        </authorList>
    </citation>
    <scope>NUCLEOTIDE SEQUENCE [LARGE SCALE GENOMIC DNA]</scope>
    <source>
        <strain evidence="2 3">CGMCC 1.10115</strain>
    </source>
</reference>
<protein>
    <submittedName>
        <fullName evidence="2">Nuclease-like protein</fullName>
    </submittedName>
</protein>
<dbReference type="EMBL" id="VLKI01000032">
    <property type="protein sequence ID" value="TWH78269.1"/>
    <property type="molecule type" value="Genomic_DNA"/>
</dbReference>
<dbReference type="RefSeq" id="WP_144546565.1">
    <property type="nucleotide sequence ID" value="NZ_CBCSDC010000050.1"/>
</dbReference>
<keyword evidence="3" id="KW-1185">Reference proteome</keyword>
<sequence>MFLKHRFETDELIMLRHLSGRMQLTSKDYSHYLNLEKGFDGEKQFDKWLERLPDELIIVNDLLLEYSHTIFQIDSLLITGESIYIFEVKNFEGDFYIEKDRWCTTSKSEIKNPLLQLQRSESLLRRLLHDLGFNFPIKSYLIFINPEFYLYQAPFNLPAIFPAQLNRFINKLKMTSTSQKDKNLRLSKKLISLGLKETPFVRKPQYTFEKLEKGITCLSCGSFLNPLNKNNLWCQGCGFKEDITHAVIRSIKEFRLLFPEKKITTSVIHEWCKIIRSKKTIRRILLNNFELFNNGKSTHYE</sequence>
<accession>A0A562J512</accession>
<dbReference type="AlphaFoldDB" id="A0A562J512"/>
<gene>
    <name evidence="2" type="ORF">IQ19_05409</name>
</gene>
<dbReference type="PROSITE" id="PS50965">
    <property type="entry name" value="NERD"/>
    <property type="match status" value="1"/>
</dbReference>
<feature type="domain" description="NERD" evidence="1">
    <location>
        <begin position="37"/>
        <end position="147"/>
    </location>
</feature>
<evidence type="ECO:0000259" key="1">
    <source>
        <dbReference type="PROSITE" id="PS50965"/>
    </source>
</evidence>
<dbReference type="Pfam" id="PF08378">
    <property type="entry name" value="NERD"/>
    <property type="match status" value="1"/>
</dbReference>
<evidence type="ECO:0000313" key="2">
    <source>
        <dbReference type="EMBL" id="TWH78269.1"/>
    </source>
</evidence>
<name>A0A562J512_9BACI</name>
<comment type="caution">
    <text evidence="2">The sequence shown here is derived from an EMBL/GenBank/DDBJ whole genome shotgun (WGS) entry which is preliminary data.</text>
</comment>
<dbReference type="OrthoDB" id="2164794at2"/>
<dbReference type="InterPro" id="IPR011528">
    <property type="entry name" value="NERD"/>
</dbReference>
<evidence type="ECO:0000313" key="3">
    <source>
        <dbReference type="Proteomes" id="UP000318667"/>
    </source>
</evidence>
<dbReference type="Proteomes" id="UP000318667">
    <property type="component" value="Unassembled WGS sequence"/>
</dbReference>
<proteinExistence type="predicted"/>
<organism evidence="2 3">
    <name type="scientific">Cytobacillus oceanisediminis</name>
    <dbReference type="NCBI Taxonomy" id="665099"/>
    <lineage>
        <taxon>Bacteria</taxon>
        <taxon>Bacillati</taxon>
        <taxon>Bacillota</taxon>
        <taxon>Bacilli</taxon>
        <taxon>Bacillales</taxon>
        <taxon>Bacillaceae</taxon>
        <taxon>Cytobacillus</taxon>
    </lineage>
</organism>